<evidence type="ECO:0000256" key="1">
    <source>
        <dbReference type="SAM" id="MobiDB-lite"/>
    </source>
</evidence>
<dbReference type="InterPro" id="IPR040676">
    <property type="entry name" value="DUF5641"/>
</dbReference>
<dbReference type="PANTHER" id="PTHR47331">
    <property type="entry name" value="PHD-TYPE DOMAIN-CONTAINING PROTEIN"/>
    <property type="match status" value="1"/>
</dbReference>
<proteinExistence type="predicted"/>
<dbReference type="Pfam" id="PF18701">
    <property type="entry name" value="DUF5641"/>
    <property type="match status" value="1"/>
</dbReference>
<accession>A0ABD1JG45</accession>
<feature type="region of interest" description="Disordered" evidence="1">
    <location>
        <begin position="72"/>
        <end position="114"/>
    </location>
</feature>
<name>A0ABD1JG45_9TELE</name>
<evidence type="ECO:0000313" key="4">
    <source>
        <dbReference type="Proteomes" id="UP001591681"/>
    </source>
</evidence>
<protein>
    <recommendedName>
        <fullName evidence="2">DUF5641 domain-containing protein</fullName>
    </recommendedName>
</protein>
<sequence>MPPGVFVKDDVYVRRRWRQIQYITDLFWRRWTQEYLPLLQEWQKWLGLKRSFKVGDVVLVADPSLARNSWMLGRTTKQVEQEPEGEEPGRDGRSPWDNPDGGPVGRDVGDGYSR</sequence>
<gene>
    <name evidence="3" type="ORF">ACEWY4_020574</name>
</gene>
<evidence type="ECO:0000259" key="2">
    <source>
        <dbReference type="Pfam" id="PF18701"/>
    </source>
</evidence>
<dbReference type="Proteomes" id="UP001591681">
    <property type="component" value="Unassembled WGS sequence"/>
</dbReference>
<reference evidence="3 4" key="1">
    <citation type="submission" date="2024-09" db="EMBL/GenBank/DDBJ databases">
        <title>A chromosome-level genome assembly of Gray's grenadier anchovy, Coilia grayii.</title>
        <authorList>
            <person name="Fu Z."/>
        </authorList>
    </citation>
    <scope>NUCLEOTIDE SEQUENCE [LARGE SCALE GENOMIC DNA]</scope>
    <source>
        <strain evidence="3">G4</strain>
        <tissue evidence="3">Muscle</tissue>
    </source>
</reference>
<dbReference type="AlphaFoldDB" id="A0ABD1JG45"/>
<comment type="caution">
    <text evidence="3">The sequence shown here is derived from an EMBL/GenBank/DDBJ whole genome shotgun (WGS) entry which is preliminary data.</text>
</comment>
<feature type="domain" description="DUF5641" evidence="2">
    <location>
        <begin position="15"/>
        <end position="78"/>
    </location>
</feature>
<dbReference type="PANTHER" id="PTHR47331:SF3">
    <property type="match status" value="1"/>
</dbReference>
<evidence type="ECO:0000313" key="3">
    <source>
        <dbReference type="EMBL" id="KAL2085056.1"/>
    </source>
</evidence>
<keyword evidence="4" id="KW-1185">Reference proteome</keyword>
<dbReference type="EMBL" id="JBHFQA010000017">
    <property type="protein sequence ID" value="KAL2085056.1"/>
    <property type="molecule type" value="Genomic_DNA"/>
</dbReference>
<organism evidence="3 4">
    <name type="scientific">Coilia grayii</name>
    <name type="common">Gray's grenadier anchovy</name>
    <dbReference type="NCBI Taxonomy" id="363190"/>
    <lineage>
        <taxon>Eukaryota</taxon>
        <taxon>Metazoa</taxon>
        <taxon>Chordata</taxon>
        <taxon>Craniata</taxon>
        <taxon>Vertebrata</taxon>
        <taxon>Euteleostomi</taxon>
        <taxon>Actinopterygii</taxon>
        <taxon>Neopterygii</taxon>
        <taxon>Teleostei</taxon>
        <taxon>Clupei</taxon>
        <taxon>Clupeiformes</taxon>
        <taxon>Clupeoidei</taxon>
        <taxon>Engraulidae</taxon>
        <taxon>Coilinae</taxon>
        <taxon>Coilia</taxon>
    </lineage>
</organism>